<keyword evidence="4" id="KW-1185">Reference proteome</keyword>
<proteinExistence type="predicted"/>
<dbReference type="RefSeq" id="WP_183659139.1">
    <property type="nucleotide sequence ID" value="NZ_BAAAXX010000044.1"/>
</dbReference>
<keyword evidence="2" id="KW-0472">Membrane</keyword>
<evidence type="ECO:0000256" key="1">
    <source>
        <dbReference type="SAM" id="MobiDB-lite"/>
    </source>
</evidence>
<dbReference type="GeneID" id="95394307"/>
<evidence type="ECO:0000313" key="4">
    <source>
        <dbReference type="Proteomes" id="UP000579945"/>
    </source>
</evidence>
<evidence type="ECO:0000313" key="3">
    <source>
        <dbReference type="EMBL" id="MBB3732260.1"/>
    </source>
</evidence>
<feature type="transmembrane region" description="Helical" evidence="2">
    <location>
        <begin position="73"/>
        <end position="93"/>
    </location>
</feature>
<feature type="region of interest" description="Disordered" evidence="1">
    <location>
        <begin position="153"/>
        <end position="184"/>
    </location>
</feature>
<dbReference type="InterPro" id="IPR019051">
    <property type="entry name" value="Trp_biosyn_TM_oprn/chp"/>
</dbReference>
<sequence length="184" mass="18712">MKRELGLWLLLCVAGAGLTLLATGRVWASARYGAAAPVELTGGDLAPAVQPLALAGLAATVALFATKGLWRRVIGAVLALCGVGIALLSWRGLSAGTAEELAAARRPLAAATGDVAAVAHTAWPYLAAAGGALLIASGVLAVARATGWAGMSGRYDRPGSAAEQRDDKSLWEAIDRGDDPTEER</sequence>
<protein>
    <submittedName>
        <fullName evidence="3">Putative membrane protein (TIGR02234 family)</fullName>
    </submittedName>
</protein>
<dbReference type="EMBL" id="JACIBV010000001">
    <property type="protein sequence ID" value="MBB3732260.1"/>
    <property type="molecule type" value="Genomic_DNA"/>
</dbReference>
<name>A0A7W5VEM2_9ACTN</name>
<reference evidence="3 4" key="1">
    <citation type="submission" date="2020-08" db="EMBL/GenBank/DDBJ databases">
        <title>Sequencing the genomes of 1000 actinobacteria strains.</title>
        <authorList>
            <person name="Klenk H.-P."/>
        </authorList>
    </citation>
    <scope>NUCLEOTIDE SEQUENCE [LARGE SCALE GENOMIC DNA]</scope>
    <source>
        <strain evidence="3 4">DSM 44320</strain>
    </source>
</reference>
<evidence type="ECO:0000256" key="2">
    <source>
        <dbReference type="SAM" id="Phobius"/>
    </source>
</evidence>
<dbReference type="AlphaFoldDB" id="A0A7W5VEM2"/>
<organism evidence="3 4">
    <name type="scientific">Nonomuraea dietziae</name>
    <dbReference type="NCBI Taxonomy" id="65515"/>
    <lineage>
        <taxon>Bacteria</taxon>
        <taxon>Bacillati</taxon>
        <taxon>Actinomycetota</taxon>
        <taxon>Actinomycetes</taxon>
        <taxon>Streptosporangiales</taxon>
        <taxon>Streptosporangiaceae</taxon>
        <taxon>Nonomuraea</taxon>
    </lineage>
</organism>
<dbReference type="Pfam" id="PF09534">
    <property type="entry name" value="Trp_oprn_chp"/>
    <property type="match status" value="1"/>
</dbReference>
<feature type="transmembrane region" description="Helical" evidence="2">
    <location>
        <begin position="122"/>
        <end position="143"/>
    </location>
</feature>
<feature type="transmembrane region" description="Helical" evidence="2">
    <location>
        <begin position="45"/>
        <end position="66"/>
    </location>
</feature>
<dbReference type="Proteomes" id="UP000579945">
    <property type="component" value="Unassembled WGS sequence"/>
</dbReference>
<comment type="caution">
    <text evidence="3">The sequence shown here is derived from an EMBL/GenBank/DDBJ whole genome shotgun (WGS) entry which is preliminary data.</text>
</comment>
<feature type="compositionally biased region" description="Basic and acidic residues" evidence="1">
    <location>
        <begin position="163"/>
        <end position="184"/>
    </location>
</feature>
<keyword evidence="2" id="KW-0812">Transmembrane</keyword>
<accession>A0A7W5VEM2</accession>
<keyword evidence="2" id="KW-1133">Transmembrane helix</keyword>
<gene>
    <name evidence="3" type="ORF">FHR33_008120</name>
</gene>